<dbReference type="AlphaFoldDB" id="A0A8J3RNF9"/>
<feature type="DNA-binding region" description="H-T-H motif" evidence="4">
    <location>
        <begin position="36"/>
        <end position="55"/>
    </location>
</feature>
<dbReference type="PROSITE" id="PS50977">
    <property type="entry name" value="HTH_TETR_2"/>
    <property type="match status" value="1"/>
</dbReference>
<evidence type="ECO:0000256" key="2">
    <source>
        <dbReference type="ARBA" id="ARBA00023125"/>
    </source>
</evidence>
<evidence type="ECO:0000256" key="3">
    <source>
        <dbReference type="ARBA" id="ARBA00023163"/>
    </source>
</evidence>
<keyword evidence="3" id="KW-0804">Transcription</keyword>
<dbReference type="InterPro" id="IPR009057">
    <property type="entry name" value="Homeodomain-like_sf"/>
</dbReference>
<name>A0A8J3RNF9_9ACTN</name>
<dbReference type="PRINTS" id="PR00455">
    <property type="entry name" value="HTHTETR"/>
</dbReference>
<evidence type="ECO:0000256" key="4">
    <source>
        <dbReference type="PROSITE-ProRule" id="PRU00335"/>
    </source>
</evidence>
<evidence type="ECO:0000259" key="5">
    <source>
        <dbReference type="PROSITE" id="PS50977"/>
    </source>
</evidence>
<dbReference type="PANTHER" id="PTHR30055">
    <property type="entry name" value="HTH-TYPE TRANSCRIPTIONAL REGULATOR RUTR"/>
    <property type="match status" value="1"/>
</dbReference>
<reference evidence="6 7" key="1">
    <citation type="submission" date="2021-01" db="EMBL/GenBank/DDBJ databases">
        <title>Whole genome shotgun sequence of Planobispora longispora NBRC 13918.</title>
        <authorList>
            <person name="Komaki H."/>
            <person name="Tamura T."/>
        </authorList>
    </citation>
    <scope>NUCLEOTIDE SEQUENCE [LARGE SCALE GENOMIC DNA]</scope>
    <source>
        <strain evidence="6 7">NBRC 13918</strain>
    </source>
</reference>
<dbReference type="GO" id="GO:0003700">
    <property type="term" value="F:DNA-binding transcription factor activity"/>
    <property type="evidence" value="ECO:0007669"/>
    <property type="project" value="TreeGrafter"/>
</dbReference>
<keyword evidence="2 4" id="KW-0238">DNA-binding</keyword>
<evidence type="ECO:0000313" key="7">
    <source>
        <dbReference type="Proteomes" id="UP000616724"/>
    </source>
</evidence>
<evidence type="ECO:0000256" key="1">
    <source>
        <dbReference type="ARBA" id="ARBA00023015"/>
    </source>
</evidence>
<sequence>MTDAATPLIRKDAARNRALLLEAAEDLYATVGLSVTLKDVARHAGVGVGTVYRHFPTKDDLLDALFADRLASATDSARKAAADPDGWRGLVRYLEDSMNMQVGNCGLRGLVVCTAPSSPLAVRSREEIAPLVQQMVAKAHQQGTLRPDFEAADVYYIQIALAAIIEATYHTDPYLYRHHLKLFIEGMRAGGHREPLPDSPESL</sequence>
<comment type="caution">
    <text evidence="6">The sequence shown here is derived from an EMBL/GenBank/DDBJ whole genome shotgun (WGS) entry which is preliminary data.</text>
</comment>
<dbReference type="Gene3D" id="1.10.357.10">
    <property type="entry name" value="Tetracycline Repressor, domain 2"/>
    <property type="match status" value="1"/>
</dbReference>
<protein>
    <submittedName>
        <fullName evidence="6">TetR family transcriptional regulator</fullName>
    </submittedName>
</protein>
<dbReference type="Proteomes" id="UP000616724">
    <property type="component" value="Unassembled WGS sequence"/>
</dbReference>
<dbReference type="SUPFAM" id="SSF48498">
    <property type="entry name" value="Tetracyclin repressor-like, C-terminal domain"/>
    <property type="match status" value="1"/>
</dbReference>
<dbReference type="InterPro" id="IPR023772">
    <property type="entry name" value="DNA-bd_HTH_TetR-type_CS"/>
</dbReference>
<keyword evidence="7" id="KW-1185">Reference proteome</keyword>
<dbReference type="GO" id="GO:0000976">
    <property type="term" value="F:transcription cis-regulatory region binding"/>
    <property type="evidence" value="ECO:0007669"/>
    <property type="project" value="TreeGrafter"/>
</dbReference>
<gene>
    <name evidence="6" type="ORF">Plo01_46540</name>
</gene>
<dbReference type="SUPFAM" id="SSF46689">
    <property type="entry name" value="Homeodomain-like"/>
    <property type="match status" value="1"/>
</dbReference>
<keyword evidence="1" id="KW-0805">Transcription regulation</keyword>
<dbReference type="InterPro" id="IPR036271">
    <property type="entry name" value="Tet_transcr_reg_TetR-rel_C_sf"/>
</dbReference>
<feature type="domain" description="HTH tetR-type" evidence="5">
    <location>
        <begin position="14"/>
        <end position="73"/>
    </location>
</feature>
<dbReference type="InterPro" id="IPR001647">
    <property type="entry name" value="HTH_TetR"/>
</dbReference>
<dbReference type="InterPro" id="IPR050109">
    <property type="entry name" value="HTH-type_TetR-like_transc_reg"/>
</dbReference>
<dbReference type="EMBL" id="BOOH01000038">
    <property type="protein sequence ID" value="GIH78225.1"/>
    <property type="molecule type" value="Genomic_DNA"/>
</dbReference>
<proteinExistence type="predicted"/>
<dbReference type="PROSITE" id="PS01081">
    <property type="entry name" value="HTH_TETR_1"/>
    <property type="match status" value="1"/>
</dbReference>
<dbReference type="Pfam" id="PF00440">
    <property type="entry name" value="TetR_N"/>
    <property type="match status" value="1"/>
</dbReference>
<evidence type="ECO:0000313" key="6">
    <source>
        <dbReference type="EMBL" id="GIH78225.1"/>
    </source>
</evidence>
<accession>A0A8J3RNF9</accession>
<dbReference type="PANTHER" id="PTHR30055:SF234">
    <property type="entry name" value="HTH-TYPE TRANSCRIPTIONAL REGULATOR BETI"/>
    <property type="match status" value="1"/>
</dbReference>
<organism evidence="6 7">
    <name type="scientific">Planobispora longispora</name>
    <dbReference type="NCBI Taxonomy" id="28887"/>
    <lineage>
        <taxon>Bacteria</taxon>
        <taxon>Bacillati</taxon>
        <taxon>Actinomycetota</taxon>
        <taxon>Actinomycetes</taxon>
        <taxon>Streptosporangiales</taxon>
        <taxon>Streptosporangiaceae</taxon>
        <taxon>Planobispora</taxon>
    </lineage>
</organism>
<dbReference type="RefSeq" id="WP_203892751.1">
    <property type="nucleotide sequence ID" value="NZ_BOOH01000038.1"/>
</dbReference>